<dbReference type="RefSeq" id="WP_148703081.1">
    <property type="nucleotide sequence ID" value="NZ_CP010868.1"/>
</dbReference>
<evidence type="ECO:0000313" key="1">
    <source>
        <dbReference type="EMBL" id="AJM92192.1"/>
    </source>
</evidence>
<gene>
    <name evidence="1" type="ORF">NPIRD3C_0980</name>
</gene>
<dbReference type="Proteomes" id="UP000032027">
    <property type="component" value="Chromosome"/>
</dbReference>
<proteinExistence type="predicted"/>
<evidence type="ECO:0008006" key="3">
    <source>
        <dbReference type="Google" id="ProtNLM"/>
    </source>
</evidence>
<dbReference type="EMBL" id="CP010868">
    <property type="protein sequence ID" value="AJM92192.1"/>
    <property type="molecule type" value="Genomic_DNA"/>
</dbReference>
<reference evidence="2" key="1">
    <citation type="submission" date="2015-02" db="EMBL/GenBank/DDBJ databases">
        <title>Characterization of two novel Thaumarchaeota isolated from the Northern Adriatic Sea.</title>
        <authorList>
            <person name="Bayer B."/>
            <person name="Vojvoda J."/>
            <person name="Offre P."/>
            <person name="Srivastava A."/>
            <person name="Elisabeth N."/>
            <person name="Garcia J.A.L."/>
            <person name="Schleper C."/>
            <person name="Herndl G.J."/>
        </authorList>
    </citation>
    <scope>NUCLEOTIDE SEQUENCE [LARGE SCALE GENOMIC DNA]</scope>
    <source>
        <strain evidence="2">D3C</strain>
    </source>
</reference>
<dbReference type="KEGG" id="nid:NPIRD3C_0980"/>
<dbReference type="STRING" id="1582439.NPIRD3C_0980"/>
<dbReference type="PATRIC" id="fig|1582439.9.peg.1008"/>
<name>A0A0C5CAJ3_9ARCH</name>
<organism evidence="1 2">
    <name type="scientific">Nitrosopumilus piranensis</name>
    <dbReference type="NCBI Taxonomy" id="1582439"/>
    <lineage>
        <taxon>Archaea</taxon>
        <taxon>Nitrososphaerota</taxon>
        <taxon>Nitrososphaeria</taxon>
        <taxon>Nitrosopumilales</taxon>
        <taxon>Nitrosopumilaceae</taxon>
        <taxon>Nitrosopumilus</taxon>
    </lineage>
</organism>
<sequence>MSLVFRYTCPVLGCKHNTRPVYADSSQIKNHLKYDHDYREKQETAFRLSLTASPNERRSPMWFVDALAEFSKISSKRGI</sequence>
<reference evidence="1 2" key="2">
    <citation type="journal article" date="2016" name="ISME J.">
        <title>Physiological and genomic characterization of two novel marine thaumarchaeal strains indicates niche differentiation.</title>
        <authorList>
            <person name="Bayer B."/>
            <person name="Vojvoda J."/>
            <person name="Offre P."/>
            <person name="Alves R.J."/>
            <person name="Elisabeth N.H."/>
            <person name="Garcia J.A."/>
            <person name="Volland J.M."/>
            <person name="Srivastava A."/>
            <person name="Schleper C."/>
            <person name="Herndl G.J."/>
        </authorList>
    </citation>
    <scope>NUCLEOTIDE SEQUENCE [LARGE SCALE GENOMIC DNA]</scope>
    <source>
        <strain evidence="1 2">D3C</strain>
    </source>
</reference>
<dbReference type="AlphaFoldDB" id="A0A0C5CAJ3"/>
<keyword evidence="2" id="KW-1185">Reference proteome</keyword>
<protein>
    <recommendedName>
        <fullName evidence="3">C2H2-type domain-containing protein</fullName>
    </recommendedName>
</protein>
<dbReference type="HOGENOM" id="CLU_2678688_0_0_2"/>
<reference evidence="1 2" key="3">
    <citation type="journal article" date="2019" name="Int. J. Syst. Evol. Microbiol.">
        <title>Nitrosopumilus adriaticus sp. nov. and Nitrosopumilus piranensis sp. nov., two ammonia-oxidizing archaea from the Adriatic Sea and members of the class Nitrososphaeria.</title>
        <authorList>
            <person name="Bayer B."/>
            <person name="Vojvoda J."/>
            <person name="Reinthaler T."/>
            <person name="Reyes C."/>
            <person name="Pinto M."/>
            <person name="Herndl G.J."/>
        </authorList>
    </citation>
    <scope>NUCLEOTIDE SEQUENCE [LARGE SCALE GENOMIC DNA]</scope>
    <source>
        <strain evidence="1 2">D3C</strain>
    </source>
</reference>
<evidence type="ECO:0000313" key="2">
    <source>
        <dbReference type="Proteomes" id="UP000032027"/>
    </source>
</evidence>
<accession>A0A0C5CAJ3</accession>
<dbReference type="GeneID" id="41600139"/>